<sequence length="144" mass="17199">MWEVALKLRKEGLDEYATKFVEKKIDGSVFLFDITDEVLLTEIGIKKIHLSKFRRLVDDLKRKCLFKWESQVIEMATFIPICQLQVENINTTCDMSDEDERLIVQIEQLKEQKQFMEERFRNEISHFQTKLDLAHDMIEQAKKD</sequence>
<gene>
    <name evidence="2" type="ORF">RFI_14992</name>
</gene>
<dbReference type="OrthoDB" id="5855668at2759"/>
<comment type="caution">
    <text evidence="2">The sequence shown here is derived from an EMBL/GenBank/DDBJ whole genome shotgun (WGS) entry which is preliminary data.</text>
</comment>
<protein>
    <recommendedName>
        <fullName evidence="4">SAM domain-containing protein</fullName>
    </recommendedName>
</protein>
<dbReference type="Gene3D" id="1.10.150.50">
    <property type="entry name" value="Transcription Factor, Ets-1"/>
    <property type="match status" value="1"/>
</dbReference>
<organism evidence="2 3">
    <name type="scientific">Reticulomyxa filosa</name>
    <dbReference type="NCBI Taxonomy" id="46433"/>
    <lineage>
        <taxon>Eukaryota</taxon>
        <taxon>Sar</taxon>
        <taxon>Rhizaria</taxon>
        <taxon>Retaria</taxon>
        <taxon>Foraminifera</taxon>
        <taxon>Monothalamids</taxon>
        <taxon>Reticulomyxidae</taxon>
        <taxon>Reticulomyxa</taxon>
    </lineage>
</organism>
<name>X6N8H1_RETFI</name>
<reference evidence="2 3" key="1">
    <citation type="journal article" date="2013" name="Curr. Biol.">
        <title>The Genome of the Foraminiferan Reticulomyxa filosa.</title>
        <authorList>
            <person name="Glockner G."/>
            <person name="Hulsmann N."/>
            <person name="Schleicher M."/>
            <person name="Noegel A.A."/>
            <person name="Eichinger L."/>
            <person name="Gallinger C."/>
            <person name="Pawlowski J."/>
            <person name="Sierra R."/>
            <person name="Euteneuer U."/>
            <person name="Pillet L."/>
            <person name="Moustafa A."/>
            <person name="Platzer M."/>
            <person name="Groth M."/>
            <person name="Szafranski K."/>
            <person name="Schliwa M."/>
        </authorList>
    </citation>
    <scope>NUCLEOTIDE SEQUENCE [LARGE SCALE GENOMIC DNA]</scope>
</reference>
<keyword evidence="3" id="KW-1185">Reference proteome</keyword>
<dbReference type="InterPro" id="IPR013761">
    <property type="entry name" value="SAM/pointed_sf"/>
</dbReference>
<accession>X6N8H1</accession>
<dbReference type="EMBL" id="ASPP01010934">
    <property type="protein sequence ID" value="ETO22208.1"/>
    <property type="molecule type" value="Genomic_DNA"/>
</dbReference>
<feature type="coiled-coil region" evidence="1">
    <location>
        <begin position="99"/>
        <end position="126"/>
    </location>
</feature>
<keyword evidence="1" id="KW-0175">Coiled coil</keyword>
<evidence type="ECO:0000313" key="3">
    <source>
        <dbReference type="Proteomes" id="UP000023152"/>
    </source>
</evidence>
<evidence type="ECO:0000256" key="1">
    <source>
        <dbReference type="SAM" id="Coils"/>
    </source>
</evidence>
<evidence type="ECO:0000313" key="2">
    <source>
        <dbReference type="EMBL" id="ETO22208.1"/>
    </source>
</evidence>
<evidence type="ECO:0008006" key="4">
    <source>
        <dbReference type="Google" id="ProtNLM"/>
    </source>
</evidence>
<dbReference type="Proteomes" id="UP000023152">
    <property type="component" value="Unassembled WGS sequence"/>
</dbReference>
<dbReference type="AlphaFoldDB" id="X6N8H1"/>
<proteinExistence type="predicted"/>
<feature type="non-terminal residue" evidence="2">
    <location>
        <position position="144"/>
    </location>
</feature>
<dbReference type="SUPFAM" id="SSF47769">
    <property type="entry name" value="SAM/Pointed domain"/>
    <property type="match status" value="1"/>
</dbReference>